<dbReference type="Pfam" id="PF04828">
    <property type="entry name" value="GFA"/>
    <property type="match status" value="1"/>
</dbReference>
<dbReference type="PANTHER" id="PTHR33337">
    <property type="entry name" value="GFA DOMAIN-CONTAINING PROTEIN"/>
    <property type="match status" value="1"/>
</dbReference>
<dbReference type="PROSITE" id="PS51891">
    <property type="entry name" value="CENP_V_GFA"/>
    <property type="match status" value="1"/>
</dbReference>
<evidence type="ECO:0000259" key="5">
    <source>
        <dbReference type="PROSITE" id="PS51891"/>
    </source>
</evidence>
<protein>
    <submittedName>
        <fullName evidence="6">Mss4-like protein</fullName>
    </submittedName>
</protein>
<feature type="domain" description="CENP-V/GFA" evidence="5">
    <location>
        <begin position="37"/>
        <end position="177"/>
    </location>
</feature>
<keyword evidence="7" id="KW-1185">Reference proteome</keyword>
<evidence type="ECO:0000313" key="7">
    <source>
        <dbReference type="Proteomes" id="UP001175211"/>
    </source>
</evidence>
<organism evidence="6 7">
    <name type="scientific">Armillaria tabescens</name>
    <name type="common">Ringless honey mushroom</name>
    <name type="synonym">Agaricus tabescens</name>
    <dbReference type="NCBI Taxonomy" id="1929756"/>
    <lineage>
        <taxon>Eukaryota</taxon>
        <taxon>Fungi</taxon>
        <taxon>Dikarya</taxon>
        <taxon>Basidiomycota</taxon>
        <taxon>Agaricomycotina</taxon>
        <taxon>Agaricomycetes</taxon>
        <taxon>Agaricomycetidae</taxon>
        <taxon>Agaricales</taxon>
        <taxon>Marasmiineae</taxon>
        <taxon>Physalacriaceae</taxon>
        <taxon>Desarmillaria</taxon>
    </lineage>
</organism>
<dbReference type="GeneID" id="85356963"/>
<keyword evidence="3" id="KW-0862">Zinc</keyword>
<dbReference type="InterPro" id="IPR011057">
    <property type="entry name" value="Mss4-like_sf"/>
</dbReference>
<dbReference type="EMBL" id="JAUEPS010000021">
    <property type="protein sequence ID" value="KAK0457602.1"/>
    <property type="molecule type" value="Genomic_DNA"/>
</dbReference>
<dbReference type="Gene3D" id="3.90.1590.10">
    <property type="entry name" value="glutathione-dependent formaldehyde- activating enzyme (gfa)"/>
    <property type="match status" value="1"/>
</dbReference>
<dbReference type="AlphaFoldDB" id="A0AA39KAV1"/>
<comment type="caution">
    <text evidence="6">The sequence shown here is derived from an EMBL/GenBank/DDBJ whole genome shotgun (WGS) entry which is preliminary data.</text>
</comment>
<evidence type="ECO:0000313" key="6">
    <source>
        <dbReference type="EMBL" id="KAK0457602.1"/>
    </source>
</evidence>
<reference evidence="6" key="1">
    <citation type="submission" date="2023-06" db="EMBL/GenBank/DDBJ databases">
        <authorList>
            <consortium name="Lawrence Berkeley National Laboratory"/>
            <person name="Ahrendt S."/>
            <person name="Sahu N."/>
            <person name="Indic B."/>
            <person name="Wong-Bajracharya J."/>
            <person name="Merenyi Z."/>
            <person name="Ke H.-M."/>
            <person name="Monk M."/>
            <person name="Kocsube S."/>
            <person name="Drula E."/>
            <person name="Lipzen A."/>
            <person name="Balint B."/>
            <person name="Henrissat B."/>
            <person name="Andreopoulos B."/>
            <person name="Martin F.M."/>
            <person name="Harder C.B."/>
            <person name="Rigling D."/>
            <person name="Ford K.L."/>
            <person name="Foster G.D."/>
            <person name="Pangilinan J."/>
            <person name="Papanicolaou A."/>
            <person name="Barry K."/>
            <person name="LaButti K."/>
            <person name="Viragh M."/>
            <person name="Koriabine M."/>
            <person name="Yan M."/>
            <person name="Riley R."/>
            <person name="Champramary S."/>
            <person name="Plett K.L."/>
            <person name="Tsai I.J."/>
            <person name="Slot J."/>
            <person name="Sipos G."/>
            <person name="Plett J."/>
            <person name="Nagy L.G."/>
            <person name="Grigoriev I.V."/>
        </authorList>
    </citation>
    <scope>NUCLEOTIDE SEQUENCE</scope>
    <source>
        <strain evidence="6">CCBAS 213</strain>
    </source>
</reference>
<gene>
    <name evidence="6" type="ORF">EV420DRAFT_1549296</name>
</gene>
<evidence type="ECO:0000256" key="3">
    <source>
        <dbReference type="ARBA" id="ARBA00022833"/>
    </source>
</evidence>
<dbReference type="Proteomes" id="UP001175211">
    <property type="component" value="Unassembled WGS sequence"/>
</dbReference>
<proteinExistence type="inferred from homology"/>
<keyword evidence="4" id="KW-0456">Lyase</keyword>
<dbReference type="SUPFAM" id="SSF51316">
    <property type="entry name" value="Mss4-like"/>
    <property type="match status" value="1"/>
</dbReference>
<dbReference type="InterPro" id="IPR006913">
    <property type="entry name" value="CENP-V/GFA"/>
</dbReference>
<evidence type="ECO:0000256" key="2">
    <source>
        <dbReference type="ARBA" id="ARBA00022723"/>
    </source>
</evidence>
<dbReference type="GO" id="GO:0046872">
    <property type="term" value="F:metal ion binding"/>
    <property type="evidence" value="ECO:0007669"/>
    <property type="project" value="UniProtKB-KW"/>
</dbReference>
<name>A0AA39KAV1_ARMTA</name>
<evidence type="ECO:0000256" key="4">
    <source>
        <dbReference type="ARBA" id="ARBA00023239"/>
    </source>
</evidence>
<dbReference type="GO" id="GO:0016846">
    <property type="term" value="F:carbon-sulfur lyase activity"/>
    <property type="evidence" value="ECO:0007669"/>
    <property type="project" value="InterPro"/>
</dbReference>
<dbReference type="PANTHER" id="PTHR33337:SF44">
    <property type="entry name" value="DUF636 DOMAIN PROTEIN (AFU_ORTHOLOGUE AFUA_1G09754)"/>
    <property type="match status" value="1"/>
</dbReference>
<accession>A0AA39KAV1</accession>
<keyword evidence="2" id="KW-0479">Metal-binding</keyword>
<comment type="similarity">
    <text evidence="1">Belongs to the Gfa family.</text>
</comment>
<evidence type="ECO:0000256" key="1">
    <source>
        <dbReference type="ARBA" id="ARBA00005495"/>
    </source>
</evidence>
<dbReference type="RefSeq" id="XP_060329914.1">
    <property type="nucleotide sequence ID" value="XM_060473415.1"/>
</dbReference>
<sequence>MSFVSAQVTSFARRLYNTHPMIVFTRVSQPPTTMSVLKGSCHCSAVRFSLKSNTAVPYQLCFCSICRKVAGSGGGTINLGGYSDTLEVQQGKEYISVYKAVLDRDTPKERIATSERSFCSKCSTMLWVYDKTWPELIHPFAGAIDTPLQAPKSMVCIKLNSKPDWVRLPEGEKEIYEDYGPLSLEEWHKKHNLY</sequence>